<evidence type="ECO:0000256" key="1">
    <source>
        <dbReference type="SAM" id="MobiDB-lite"/>
    </source>
</evidence>
<dbReference type="InParanoid" id="A0A168SRW1"/>
<organism evidence="2">
    <name type="scientific">Absidia glauca</name>
    <name type="common">Pin mould</name>
    <dbReference type="NCBI Taxonomy" id="4829"/>
    <lineage>
        <taxon>Eukaryota</taxon>
        <taxon>Fungi</taxon>
        <taxon>Fungi incertae sedis</taxon>
        <taxon>Mucoromycota</taxon>
        <taxon>Mucoromycotina</taxon>
        <taxon>Mucoromycetes</taxon>
        <taxon>Mucorales</taxon>
        <taxon>Cunninghamellaceae</taxon>
        <taxon>Absidia</taxon>
    </lineage>
</organism>
<dbReference type="EMBL" id="LT554937">
    <property type="protein sequence ID" value="SAM08839.1"/>
    <property type="molecule type" value="Genomic_DNA"/>
</dbReference>
<proteinExistence type="predicted"/>
<dbReference type="AlphaFoldDB" id="A0A168SRW1"/>
<name>A0A168SRW1_ABSGL</name>
<evidence type="ECO:0000313" key="2">
    <source>
        <dbReference type="EMBL" id="SAM08839.1"/>
    </source>
</evidence>
<feature type="region of interest" description="Disordered" evidence="1">
    <location>
        <begin position="109"/>
        <end position="145"/>
    </location>
</feature>
<feature type="compositionally biased region" description="Basic and acidic residues" evidence="1">
    <location>
        <begin position="134"/>
        <end position="145"/>
    </location>
</feature>
<gene>
    <name evidence="2" type="primary">ABSGL_14505.1 scaffold 14663</name>
</gene>
<dbReference type="Proteomes" id="UP000078561">
    <property type="component" value="Unassembled WGS sequence"/>
</dbReference>
<sequence length="168" mass="18642">MEQSQVAQGSAPPESNDPLAQQLTDLSLTTTSLRQRMAQLDRILGPDAPTFDLTLPSFRMAVLTNEALEMFFDHEFQNGFKIEKSSAVERQKSLGRELFENLFAEGKSLAKAPPAKASTPKPQHTTQISSPGPGDKRTDEDMSEQVDHLFTELGHLDVQDNEEPYVLV</sequence>
<protein>
    <submittedName>
        <fullName evidence="2">Uncharacterized protein</fullName>
    </submittedName>
</protein>
<dbReference type="STRING" id="4829.A0A168SRW1"/>
<accession>A0A168SRW1</accession>
<evidence type="ECO:0000313" key="3">
    <source>
        <dbReference type="Proteomes" id="UP000078561"/>
    </source>
</evidence>
<reference evidence="2" key="1">
    <citation type="submission" date="2016-04" db="EMBL/GenBank/DDBJ databases">
        <authorList>
            <person name="Evans L.H."/>
            <person name="Alamgir A."/>
            <person name="Owens N."/>
            <person name="Weber N.D."/>
            <person name="Virtaneva K."/>
            <person name="Barbian K."/>
            <person name="Babar A."/>
            <person name="Rosenke K."/>
        </authorList>
    </citation>
    <scope>NUCLEOTIDE SEQUENCE [LARGE SCALE GENOMIC DNA]</scope>
    <source>
        <strain evidence="2">CBS 101.48</strain>
    </source>
</reference>
<dbReference type="OrthoDB" id="17687at2759"/>
<feature type="region of interest" description="Disordered" evidence="1">
    <location>
        <begin position="1"/>
        <end position="20"/>
    </location>
</feature>
<feature type="compositionally biased region" description="Low complexity" evidence="1">
    <location>
        <begin position="109"/>
        <end position="122"/>
    </location>
</feature>
<keyword evidence="3" id="KW-1185">Reference proteome</keyword>